<evidence type="ECO:0000313" key="3">
    <source>
        <dbReference type="EMBL" id="KAJ4398707.1"/>
    </source>
</evidence>
<dbReference type="PANTHER" id="PTHR34502:SF5">
    <property type="entry name" value="DUF6594 DOMAIN-CONTAINING PROTEIN"/>
    <property type="match status" value="1"/>
</dbReference>
<keyword evidence="4" id="KW-1185">Reference proteome</keyword>
<dbReference type="Proteomes" id="UP001140510">
    <property type="component" value="Unassembled WGS sequence"/>
</dbReference>
<protein>
    <recommendedName>
        <fullName evidence="2">DUF6594 domain-containing protein</fullName>
    </recommendedName>
</protein>
<dbReference type="OrthoDB" id="5342093at2759"/>
<proteinExistence type="predicted"/>
<dbReference type="EMBL" id="JAPEVA010000123">
    <property type="protein sequence ID" value="KAJ4398707.1"/>
    <property type="molecule type" value="Genomic_DNA"/>
</dbReference>
<keyword evidence="1" id="KW-0472">Membrane</keyword>
<sequence>MDLMPESAMFRTFAKDAEDERGEKQTYRRHAYWLTSANYASDGEPRDGDTRQYDLVMRMRELPKEYNHALIWQSIILHDMKAPDSLDLRGSQYLLASDNKVITDKDGKTVGYSVIGLDCKTWGRHGEKKSHSVELAAIRARKDVDLFTDLVGRNVVDPQLGELMVQYYTVSGFTLVITCDIVAVLPIVLVKLSVSAHTFNDKVSAIPLSNFLTLIILGFFNKATRIDVFKVLSLFSLVQVMIMGLMSGAS</sequence>
<dbReference type="PANTHER" id="PTHR34502">
    <property type="entry name" value="DUF6594 DOMAIN-CONTAINING PROTEIN-RELATED"/>
    <property type="match status" value="1"/>
</dbReference>
<keyword evidence="1" id="KW-1133">Transmembrane helix</keyword>
<evidence type="ECO:0000259" key="2">
    <source>
        <dbReference type="Pfam" id="PF20237"/>
    </source>
</evidence>
<dbReference type="Pfam" id="PF20237">
    <property type="entry name" value="DUF6594"/>
    <property type="match status" value="1"/>
</dbReference>
<dbReference type="InterPro" id="IPR046529">
    <property type="entry name" value="DUF6594"/>
</dbReference>
<dbReference type="AlphaFoldDB" id="A0A9W9D2X9"/>
<organism evidence="3 4">
    <name type="scientific">Didymella pomorum</name>
    <dbReference type="NCBI Taxonomy" id="749634"/>
    <lineage>
        <taxon>Eukaryota</taxon>
        <taxon>Fungi</taxon>
        <taxon>Dikarya</taxon>
        <taxon>Ascomycota</taxon>
        <taxon>Pezizomycotina</taxon>
        <taxon>Dothideomycetes</taxon>
        <taxon>Pleosporomycetidae</taxon>
        <taxon>Pleosporales</taxon>
        <taxon>Pleosporineae</taxon>
        <taxon>Didymellaceae</taxon>
        <taxon>Didymella</taxon>
    </lineage>
</organism>
<feature type="transmembrane region" description="Helical" evidence="1">
    <location>
        <begin position="232"/>
        <end position="249"/>
    </location>
</feature>
<keyword evidence="1" id="KW-0812">Transmembrane</keyword>
<gene>
    <name evidence="3" type="ORF">N0V91_009984</name>
</gene>
<evidence type="ECO:0000313" key="4">
    <source>
        <dbReference type="Proteomes" id="UP001140510"/>
    </source>
</evidence>
<accession>A0A9W9D2X9</accession>
<feature type="transmembrane region" description="Helical" evidence="1">
    <location>
        <begin position="202"/>
        <end position="220"/>
    </location>
</feature>
<feature type="transmembrane region" description="Helical" evidence="1">
    <location>
        <begin position="167"/>
        <end position="190"/>
    </location>
</feature>
<reference evidence="3" key="1">
    <citation type="submission" date="2022-10" db="EMBL/GenBank/DDBJ databases">
        <title>Tapping the CABI collections for fungal endophytes: first genome assemblies for Collariella, Neodidymelliopsis, Ascochyta clinopodiicola, Didymella pomorum, Didymosphaeria variabile, Neocosmospora piperis and Neocucurbitaria cava.</title>
        <authorList>
            <person name="Hill R."/>
        </authorList>
    </citation>
    <scope>NUCLEOTIDE SEQUENCE</scope>
    <source>
        <strain evidence="3">IMI 355091</strain>
    </source>
</reference>
<name>A0A9W9D2X9_9PLEO</name>
<comment type="caution">
    <text evidence="3">The sequence shown here is derived from an EMBL/GenBank/DDBJ whole genome shotgun (WGS) entry which is preliminary data.</text>
</comment>
<feature type="domain" description="DUF6594" evidence="2">
    <location>
        <begin position="18"/>
        <end position="240"/>
    </location>
</feature>
<evidence type="ECO:0000256" key="1">
    <source>
        <dbReference type="SAM" id="Phobius"/>
    </source>
</evidence>